<organism evidence="7 8">
    <name type="scientific">Symbiochloris irregularis</name>
    <dbReference type="NCBI Taxonomy" id="706552"/>
    <lineage>
        <taxon>Eukaryota</taxon>
        <taxon>Viridiplantae</taxon>
        <taxon>Chlorophyta</taxon>
        <taxon>core chlorophytes</taxon>
        <taxon>Trebouxiophyceae</taxon>
        <taxon>Trebouxiales</taxon>
        <taxon>Trebouxiaceae</taxon>
        <taxon>Symbiochloris</taxon>
    </lineage>
</organism>
<dbReference type="Pfam" id="PF13649">
    <property type="entry name" value="Methyltransf_25"/>
    <property type="match status" value="1"/>
</dbReference>
<comment type="similarity">
    <text evidence="1">Belongs to the methyltransferase superfamily.</text>
</comment>
<protein>
    <recommendedName>
        <fullName evidence="6">Cyclic nucleotide-binding domain-containing protein</fullName>
    </recommendedName>
</protein>
<dbReference type="Gene3D" id="3.40.50.150">
    <property type="entry name" value="Vaccinia Virus protein VP39"/>
    <property type="match status" value="2"/>
</dbReference>
<evidence type="ECO:0000256" key="5">
    <source>
        <dbReference type="SAM" id="MobiDB-lite"/>
    </source>
</evidence>
<feature type="region of interest" description="Disordered" evidence="5">
    <location>
        <begin position="534"/>
        <end position="564"/>
    </location>
</feature>
<gene>
    <name evidence="7" type="ORF">WJX73_001334</name>
</gene>
<evidence type="ECO:0000259" key="6">
    <source>
        <dbReference type="PROSITE" id="PS50042"/>
    </source>
</evidence>
<sequence length="836" mass="90655">MQPSLGEGPLLPRDLADFRTSKFWNGFFLARKKQAFEWYGGWSDLQTLLTPLLPKTDQNGAQGAILVPGCGNSDLSAGLYDLGHTNITNIDFSAIAIKEMLGQHLRARPKMRWQVMDMLHTKFQDGAFSAVVDKGALDALASDESDKADAAVQRYLVEMQRVLDPDEGIFICVTLAQEHNLQCLLDAFDGPWHLRVMGVPPSPSTASDPLQPMLFLAVRGPILTGAIGLPSPEEETAESIPAQGEASGSSSPAQDEAAASFPEQADAEGSCWYPAHVKYDIKATEGVANSEQLASAVKVLEEENARRRIAREPHKEGEDISEGRTFLQLHPGRQWTIYLHTPVRRVESGEGEATELDLEDGGKPKSRYTATVMDMPAQHAATASRECCVFLIPQGREGDWLFTDPNGQFQVAKQCGARRVILVAFNRGHEFGTKEAVTAELSKLVRPLMPESVRDLPGAVPFTTTEQDIGARRTVAEVTSSISGRILVEDMAAATQDVRVHGIAFVPGMALRRLIFASHLDLVQSEALLVPAQQQQQQQQNGLGKAANGTGKSKGSSAKKAAKAKSRAVKAPADLLAPKALDHGVLMCGYQRAMVLQMQGMLGKHMQPPAESCSSEQQPNDKALVIGLGGGALPAYLRQYIQLDVLAVELDEAIVNVAREHFEFRTDEHLQVRVGDGIDIVAELSQQQPGSYRVLIIDAGTGDATVAMACPPAAFLTPEFLTSAAALLQPVSLLMLNCVTRSSEAFDQALRSIKAQFQHVWVHESDGDVNRLVFASQVNLREQDSTAPKPKKTKAQKRHEAKPGHEVYPLTAYFVQSLWRASSCSSSGAATANAIL</sequence>
<feature type="compositionally biased region" description="Basic residues" evidence="5">
    <location>
        <begin position="789"/>
        <end position="800"/>
    </location>
</feature>
<dbReference type="PANTHER" id="PTHR12176">
    <property type="entry name" value="SAM-DEPENDENT METHYLTRANSFERASE SUPERFAMILY PROTEIN"/>
    <property type="match status" value="1"/>
</dbReference>
<dbReference type="PROSITE" id="PS50042">
    <property type="entry name" value="CNMP_BINDING_3"/>
    <property type="match status" value="1"/>
</dbReference>
<keyword evidence="4" id="KW-0511">Multifunctional enzyme</keyword>
<accession>A0AAW1P898</accession>
<evidence type="ECO:0000256" key="1">
    <source>
        <dbReference type="ARBA" id="ARBA00008361"/>
    </source>
</evidence>
<dbReference type="Proteomes" id="UP001465755">
    <property type="component" value="Unassembled WGS sequence"/>
</dbReference>
<proteinExistence type="inferred from homology"/>
<feature type="domain" description="Cyclic nucleotide-binding" evidence="6">
    <location>
        <begin position="391"/>
        <end position="432"/>
    </location>
</feature>
<dbReference type="CDD" id="cd02440">
    <property type="entry name" value="AdoMet_MTases"/>
    <property type="match status" value="1"/>
</dbReference>
<dbReference type="EMBL" id="JALJOQ010000048">
    <property type="protein sequence ID" value="KAK9804631.1"/>
    <property type="molecule type" value="Genomic_DNA"/>
</dbReference>
<evidence type="ECO:0000256" key="2">
    <source>
        <dbReference type="ARBA" id="ARBA00022603"/>
    </source>
</evidence>
<dbReference type="InterPro" id="IPR000595">
    <property type="entry name" value="cNMP-bd_dom"/>
</dbReference>
<keyword evidence="8" id="KW-1185">Reference proteome</keyword>
<feature type="region of interest" description="Disordered" evidence="5">
    <location>
        <begin position="227"/>
        <end position="265"/>
    </location>
</feature>
<dbReference type="SUPFAM" id="SSF53335">
    <property type="entry name" value="S-adenosyl-L-methionine-dependent methyltransferases"/>
    <property type="match status" value="2"/>
</dbReference>
<keyword evidence="3" id="KW-0808">Transferase</keyword>
<dbReference type="InterPro" id="IPR051419">
    <property type="entry name" value="Lys/N-term_MeTrsfase_sf"/>
</dbReference>
<dbReference type="InterPro" id="IPR029063">
    <property type="entry name" value="SAM-dependent_MTases_sf"/>
</dbReference>
<evidence type="ECO:0000313" key="8">
    <source>
        <dbReference type="Proteomes" id="UP001465755"/>
    </source>
</evidence>
<evidence type="ECO:0000256" key="3">
    <source>
        <dbReference type="ARBA" id="ARBA00022679"/>
    </source>
</evidence>
<feature type="compositionally biased region" description="Low complexity" evidence="5">
    <location>
        <begin position="534"/>
        <end position="559"/>
    </location>
</feature>
<comment type="caution">
    <text evidence="7">The sequence shown here is derived from an EMBL/GenBank/DDBJ whole genome shotgun (WGS) entry which is preliminary data.</text>
</comment>
<feature type="region of interest" description="Disordered" evidence="5">
    <location>
        <begin position="783"/>
        <end position="802"/>
    </location>
</feature>
<dbReference type="AlphaFoldDB" id="A0AAW1P898"/>
<evidence type="ECO:0000256" key="4">
    <source>
        <dbReference type="ARBA" id="ARBA00023268"/>
    </source>
</evidence>
<reference evidence="7 8" key="1">
    <citation type="journal article" date="2024" name="Nat. Commun.">
        <title>Phylogenomics reveals the evolutionary origins of lichenization in chlorophyte algae.</title>
        <authorList>
            <person name="Puginier C."/>
            <person name="Libourel C."/>
            <person name="Otte J."/>
            <person name="Skaloud P."/>
            <person name="Haon M."/>
            <person name="Grisel S."/>
            <person name="Petersen M."/>
            <person name="Berrin J.G."/>
            <person name="Delaux P.M."/>
            <person name="Dal Grande F."/>
            <person name="Keller J."/>
        </authorList>
    </citation>
    <scope>NUCLEOTIDE SEQUENCE [LARGE SCALE GENOMIC DNA]</scope>
    <source>
        <strain evidence="7 8">SAG 2036</strain>
    </source>
</reference>
<dbReference type="InterPro" id="IPR041698">
    <property type="entry name" value="Methyltransf_25"/>
</dbReference>
<dbReference type="GO" id="GO:0032259">
    <property type="term" value="P:methylation"/>
    <property type="evidence" value="ECO:0007669"/>
    <property type="project" value="UniProtKB-KW"/>
</dbReference>
<evidence type="ECO:0000313" key="7">
    <source>
        <dbReference type="EMBL" id="KAK9804631.1"/>
    </source>
</evidence>
<keyword evidence="2" id="KW-0489">Methyltransferase</keyword>
<dbReference type="GO" id="GO:0008168">
    <property type="term" value="F:methyltransferase activity"/>
    <property type="evidence" value="ECO:0007669"/>
    <property type="project" value="UniProtKB-KW"/>
</dbReference>
<dbReference type="PANTHER" id="PTHR12176:SF78">
    <property type="entry name" value="EEF1A LYSINE AND N-TERMINAL METHYLTRANSFERASE"/>
    <property type="match status" value="1"/>
</dbReference>
<name>A0AAW1P898_9CHLO</name>